<dbReference type="AlphaFoldDB" id="A0A0B6ZUL5"/>
<proteinExistence type="predicted"/>
<reference evidence="1" key="1">
    <citation type="submission" date="2014-12" db="EMBL/GenBank/DDBJ databases">
        <title>Insight into the proteome of Arion vulgaris.</title>
        <authorList>
            <person name="Aradska J."/>
            <person name="Bulat T."/>
            <person name="Smidak R."/>
            <person name="Sarate P."/>
            <person name="Gangsoo J."/>
            <person name="Sialana F."/>
            <person name="Bilban M."/>
            <person name="Lubec G."/>
        </authorList>
    </citation>
    <scope>NUCLEOTIDE SEQUENCE</scope>
    <source>
        <tissue evidence="1">Skin</tissue>
    </source>
</reference>
<name>A0A0B6ZUL5_9EUPU</name>
<organism evidence="1">
    <name type="scientific">Arion vulgaris</name>
    <dbReference type="NCBI Taxonomy" id="1028688"/>
    <lineage>
        <taxon>Eukaryota</taxon>
        <taxon>Metazoa</taxon>
        <taxon>Spiralia</taxon>
        <taxon>Lophotrochozoa</taxon>
        <taxon>Mollusca</taxon>
        <taxon>Gastropoda</taxon>
        <taxon>Heterobranchia</taxon>
        <taxon>Euthyneura</taxon>
        <taxon>Panpulmonata</taxon>
        <taxon>Eupulmonata</taxon>
        <taxon>Stylommatophora</taxon>
        <taxon>Helicina</taxon>
        <taxon>Arionoidea</taxon>
        <taxon>Arionidae</taxon>
        <taxon>Arion</taxon>
    </lineage>
</organism>
<gene>
    <name evidence="1" type="primary">ORF80883</name>
    <name evidence="2" type="synonym">ORF80889</name>
</gene>
<protein>
    <submittedName>
        <fullName evidence="1">Uncharacterized protein</fullName>
    </submittedName>
</protein>
<accession>A0A0B6ZUL5</accession>
<evidence type="ECO:0000313" key="1">
    <source>
        <dbReference type="EMBL" id="CEK72042.1"/>
    </source>
</evidence>
<evidence type="ECO:0000313" key="2">
    <source>
        <dbReference type="EMBL" id="CEK72044.1"/>
    </source>
</evidence>
<sequence>MTVYKVHVIYKISPGSSTDPLSDDQARRTPQLRVMPSISCGQYVNRLNNGYVITRPNDAAPRIMLYVFNCRSMARAQESCTPRKTKAWNWEISPAAKGLTLVLATFESISLSHMSLIIQPAPRMKNAPAPNKVKILKSGRHPGSAAKAILHVQGQYRSQLPIGLSNLISRRYG</sequence>
<dbReference type="EMBL" id="HACG01025179">
    <property type="protein sequence ID" value="CEK72044.1"/>
    <property type="molecule type" value="Transcribed_RNA"/>
</dbReference>
<dbReference type="EMBL" id="HACG01025177">
    <property type="protein sequence ID" value="CEK72042.1"/>
    <property type="molecule type" value="Transcribed_RNA"/>
</dbReference>